<evidence type="ECO:0000313" key="2">
    <source>
        <dbReference type="Proteomes" id="UP001362999"/>
    </source>
</evidence>
<comment type="caution">
    <text evidence="1">The sequence shown here is derived from an EMBL/GenBank/DDBJ whole genome shotgun (WGS) entry which is preliminary data.</text>
</comment>
<organism evidence="1 2">
    <name type="scientific">Favolaschia claudopus</name>
    <dbReference type="NCBI Taxonomy" id="2862362"/>
    <lineage>
        <taxon>Eukaryota</taxon>
        <taxon>Fungi</taxon>
        <taxon>Dikarya</taxon>
        <taxon>Basidiomycota</taxon>
        <taxon>Agaricomycotina</taxon>
        <taxon>Agaricomycetes</taxon>
        <taxon>Agaricomycetidae</taxon>
        <taxon>Agaricales</taxon>
        <taxon>Marasmiineae</taxon>
        <taxon>Mycenaceae</taxon>
        <taxon>Favolaschia</taxon>
    </lineage>
</organism>
<gene>
    <name evidence="1" type="ORF">R3P38DRAFT_3364707</name>
</gene>
<sequence>MLTRAVKFTAVLSTTSAPSGPLSCSQADKSFEYFLFPLPPSSDRLTIQEVDLLNDQVNEVFSLAFTGRGSCREPGLVEELLVFAFIPYHVNQTEVVLINWRREKCLRLDYMSYPYTAVKTKLTPNHLVALYTKDEKPFHTYLAITSLADLDLMWEGFQFLDTHFQTIPFPDIPFAKLEPLTNGQDALDEGTYTKLWVYPSLLYRDAYRVGVYAHKPTRSHSSMLRRATDLVMGQLRTQAVVIYCLLPTFKLPCKLQTSIHPSALASSAQLSAPQISYAGYCLNAGQLLASSDPNAGSAIVDALSGRTGKRRARSRWVLSRKKNWSCMRLARNGAVVAVTVGGTVLIHYYA</sequence>
<reference evidence="1 2" key="1">
    <citation type="journal article" date="2024" name="J Genomics">
        <title>Draft genome sequencing and assembly of Favolaschia claudopus CIRM-BRFM 2984 isolated from oak limbs.</title>
        <authorList>
            <person name="Navarro D."/>
            <person name="Drula E."/>
            <person name="Chaduli D."/>
            <person name="Cazenave R."/>
            <person name="Ahrendt S."/>
            <person name="Wang J."/>
            <person name="Lipzen A."/>
            <person name="Daum C."/>
            <person name="Barry K."/>
            <person name="Grigoriev I.V."/>
            <person name="Favel A."/>
            <person name="Rosso M.N."/>
            <person name="Martin F."/>
        </authorList>
    </citation>
    <scope>NUCLEOTIDE SEQUENCE [LARGE SCALE GENOMIC DNA]</scope>
    <source>
        <strain evidence="1 2">CIRM-BRFM 2984</strain>
    </source>
</reference>
<accession>A0AAW0AK76</accession>
<dbReference type="Proteomes" id="UP001362999">
    <property type="component" value="Unassembled WGS sequence"/>
</dbReference>
<proteinExistence type="predicted"/>
<name>A0AAW0AK76_9AGAR</name>
<keyword evidence="2" id="KW-1185">Reference proteome</keyword>
<evidence type="ECO:0000313" key="1">
    <source>
        <dbReference type="EMBL" id="KAK7012428.1"/>
    </source>
</evidence>
<dbReference type="EMBL" id="JAWWNJ010000065">
    <property type="protein sequence ID" value="KAK7012428.1"/>
    <property type="molecule type" value="Genomic_DNA"/>
</dbReference>
<protein>
    <submittedName>
        <fullName evidence="1">Uncharacterized protein</fullName>
    </submittedName>
</protein>
<dbReference type="AlphaFoldDB" id="A0AAW0AK76"/>